<keyword evidence="3" id="KW-1185">Reference proteome</keyword>
<organism evidence="2 3">
    <name type="scientific">Intrasporangium chromatireducens Q5-1</name>
    <dbReference type="NCBI Taxonomy" id="584657"/>
    <lineage>
        <taxon>Bacteria</taxon>
        <taxon>Bacillati</taxon>
        <taxon>Actinomycetota</taxon>
        <taxon>Actinomycetes</taxon>
        <taxon>Micrococcales</taxon>
        <taxon>Intrasporangiaceae</taxon>
        <taxon>Intrasporangium</taxon>
    </lineage>
</organism>
<dbReference type="Pfam" id="PF03473">
    <property type="entry name" value="MOSC"/>
    <property type="match status" value="1"/>
</dbReference>
<dbReference type="EMBL" id="AWQS01000122">
    <property type="protein sequence ID" value="EWT05335.1"/>
    <property type="molecule type" value="Genomic_DNA"/>
</dbReference>
<dbReference type="InterPro" id="IPR052353">
    <property type="entry name" value="Benzoxazolinone_Detox_Enz"/>
</dbReference>
<dbReference type="PROSITE" id="PS51340">
    <property type="entry name" value="MOSC"/>
    <property type="match status" value="1"/>
</dbReference>
<sequence>MVSVNVVHGLRRGPTRVTAIDKRPVDGPVEVGPLGIDGDVQCDKRFHGGPDKALYAFAGEESDGWAKELDRGIPPGYFGENLTTRGLDVDGALIGERWQIGDIEAGIVVEVRLPRDPCGNLSGWVGIPRFHRTFHQHGRPGAYLAVLRPGVIRAGDPITVVHRPDHDVTVSDCSQGRVRDPASLLTRAGS</sequence>
<protein>
    <submittedName>
        <fullName evidence="2">Sulfurase</fullName>
    </submittedName>
</protein>
<dbReference type="PANTHER" id="PTHR30212">
    <property type="entry name" value="PROTEIN YIIM"/>
    <property type="match status" value="1"/>
</dbReference>
<dbReference type="PATRIC" id="fig|584657.3.peg.2782"/>
<dbReference type="Gene3D" id="2.40.33.20">
    <property type="entry name" value="PK beta-barrel domain-like"/>
    <property type="match status" value="1"/>
</dbReference>
<dbReference type="PANTHER" id="PTHR30212:SF2">
    <property type="entry name" value="PROTEIN YIIM"/>
    <property type="match status" value="1"/>
</dbReference>
<dbReference type="SUPFAM" id="SSF50800">
    <property type="entry name" value="PK beta-barrel domain-like"/>
    <property type="match status" value="1"/>
</dbReference>
<evidence type="ECO:0000259" key="1">
    <source>
        <dbReference type="PROSITE" id="PS51340"/>
    </source>
</evidence>
<dbReference type="InterPro" id="IPR011037">
    <property type="entry name" value="Pyrv_Knase-like_insert_dom_sf"/>
</dbReference>
<dbReference type="AlphaFoldDB" id="W9GGX6"/>
<accession>W9GGX6</accession>
<comment type="caution">
    <text evidence="2">The sequence shown here is derived from an EMBL/GenBank/DDBJ whole genome shotgun (WGS) entry which is preliminary data.</text>
</comment>
<evidence type="ECO:0000313" key="3">
    <source>
        <dbReference type="Proteomes" id="UP000019494"/>
    </source>
</evidence>
<proteinExistence type="predicted"/>
<dbReference type="GO" id="GO:0030151">
    <property type="term" value="F:molybdenum ion binding"/>
    <property type="evidence" value="ECO:0007669"/>
    <property type="project" value="InterPro"/>
</dbReference>
<feature type="domain" description="MOSC" evidence="1">
    <location>
        <begin position="23"/>
        <end position="161"/>
    </location>
</feature>
<dbReference type="GO" id="GO:0003824">
    <property type="term" value="F:catalytic activity"/>
    <property type="evidence" value="ECO:0007669"/>
    <property type="project" value="InterPro"/>
</dbReference>
<evidence type="ECO:0000313" key="2">
    <source>
        <dbReference type="EMBL" id="EWT05335.1"/>
    </source>
</evidence>
<dbReference type="GO" id="GO:0030170">
    <property type="term" value="F:pyridoxal phosphate binding"/>
    <property type="evidence" value="ECO:0007669"/>
    <property type="project" value="InterPro"/>
</dbReference>
<gene>
    <name evidence="2" type="ORF">N864_05335</name>
</gene>
<dbReference type="InterPro" id="IPR005302">
    <property type="entry name" value="MoCF_Sase_C"/>
</dbReference>
<reference evidence="3" key="1">
    <citation type="submission" date="2013-08" db="EMBL/GenBank/DDBJ databases">
        <title>Intrasporangium oryzae NRRL B-24470.</title>
        <authorList>
            <person name="Liu H."/>
            <person name="Wang G."/>
        </authorList>
    </citation>
    <scope>NUCLEOTIDE SEQUENCE [LARGE SCALE GENOMIC DNA]</scope>
    <source>
        <strain evidence="3">Q5-1</strain>
    </source>
</reference>
<name>W9GGX6_9MICO</name>
<dbReference type="Proteomes" id="UP000019494">
    <property type="component" value="Unassembled WGS sequence"/>
</dbReference>